<dbReference type="CDD" id="cd16378">
    <property type="entry name" value="CcmH_N"/>
    <property type="match status" value="1"/>
</dbReference>
<accession>A0AAN1NUG1</accession>
<gene>
    <name evidence="9" type="ORF">C9381_15920</name>
    <name evidence="10" type="ORF">D9O29_13680</name>
</gene>
<comment type="similarity">
    <text evidence="1 7">Belongs to the CcmH/CycL/Ccl2/NrfF family.</text>
</comment>
<evidence type="ECO:0000256" key="4">
    <source>
        <dbReference type="ARBA" id="ARBA00022729"/>
    </source>
</evidence>
<evidence type="ECO:0000313" key="11">
    <source>
        <dbReference type="Proteomes" id="UP000241538"/>
    </source>
</evidence>
<dbReference type="AlphaFoldDB" id="A0AAN1NUG1"/>
<sequence length="151" mass="17217">MMRMLLLLCGLLFSINLWASIDTLQFDSEAQEEQYRDLTASLRCPKCQNNSIADSNAMIAADMRLKVYQLMKQGQSRQQIIDYMVARYGNFVSYSPPVTPSTLILWAGPALFALLGGVVIILRSRQRKTRSELDEDEQQRLNALLKSDRKP</sequence>
<reference evidence="10 12" key="2">
    <citation type="submission" date="2018-10" db="EMBL/GenBank/DDBJ databases">
        <title>Draft genome sequence of Pantoea vagans isolated from corpses of the sugarcane aphid Melanaphis sacchari Zehntner.</title>
        <authorList>
            <person name="Toledo E."/>
            <person name="Pena G."/>
            <person name="Lozano L."/>
        </authorList>
    </citation>
    <scope>NUCLEOTIDE SEQUENCE [LARGE SCALE GENOMIC DNA]</scope>
    <source>
        <strain evidence="10 12">ET-90</strain>
    </source>
</reference>
<dbReference type="InterPro" id="IPR005616">
    <property type="entry name" value="CcmH/CycL/Ccl2/NrfF_N"/>
</dbReference>
<dbReference type="Gene3D" id="1.10.8.640">
    <property type="entry name" value="Cytochrome C biogenesis protein"/>
    <property type="match status" value="1"/>
</dbReference>
<evidence type="ECO:0000313" key="12">
    <source>
        <dbReference type="Proteomes" id="UP000426772"/>
    </source>
</evidence>
<keyword evidence="7" id="KW-0472">Membrane</keyword>
<keyword evidence="5" id="KW-0201">Cytochrome c-type biogenesis</keyword>
<dbReference type="PANTHER" id="PTHR47870">
    <property type="entry name" value="CYTOCHROME C-TYPE BIOGENESIS PROTEIN CCMH"/>
    <property type="match status" value="1"/>
</dbReference>
<protein>
    <recommendedName>
        <fullName evidence="7">Cytochrome c-type biogenesis protein</fullName>
    </recommendedName>
</protein>
<organism evidence="9 11">
    <name type="scientific">Pantoea vagans</name>
    <dbReference type="NCBI Taxonomy" id="470934"/>
    <lineage>
        <taxon>Bacteria</taxon>
        <taxon>Pseudomonadati</taxon>
        <taxon>Pseudomonadota</taxon>
        <taxon>Gammaproteobacteria</taxon>
        <taxon>Enterobacterales</taxon>
        <taxon>Erwiniaceae</taxon>
        <taxon>Pantoea</taxon>
    </lineage>
</organism>
<keyword evidence="12" id="KW-1185">Reference proteome</keyword>
<keyword evidence="7" id="KW-0812">Transmembrane</keyword>
<keyword evidence="6 7" id="KW-0408">Iron</keyword>
<keyword evidence="7" id="KW-1133">Transmembrane helix</keyword>
<comment type="function">
    <text evidence="7">Possible subunit of a heme lyase.</text>
</comment>
<dbReference type="Proteomes" id="UP000426772">
    <property type="component" value="Unassembled WGS sequence"/>
</dbReference>
<keyword evidence="2 7" id="KW-0349">Heme</keyword>
<dbReference type="GO" id="GO:0005886">
    <property type="term" value="C:plasma membrane"/>
    <property type="evidence" value="ECO:0007669"/>
    <property type="project" value="TreeGrafter"/>
</dbReference>
<dbReference type="Pfam" id="PF03918">
    <property type="entry name" value="CcmH"/>
    <property type="match status" value="1"/>
</dbReference>
<evidence type="ECO:0000256" key="6">
    <source>
        <dbReference type="ARBA" id="ARBA00023004"/>
    </source>
</evidence>
<feature type="chain" id="PRO_5042673510" description="Cytochrome c-type biogenesis protein" evidence="7">
    <location>
        <begin position="20"/>
        <end position="151"/>
    </location>
</feature>
<keyword evidence="3 7" id="KW-0479">Metal-binding</keyword>
<evidence type="ECO:0000313" key="10">
    <source>
        <dbReference type="EMBL" id="TXL78065.1"/>
    </source>
</evidence>
<feature type="signal peptide" evidence="7">
    <location>
        <begin position="1"/>
        <end position="19"/>
    </location>
</feature>
<dbReference type="EMBL" id="CP028349">
    <property type="protein sequence ID" value="AVV39325.1"/>
    <property type="molecule type" value="Genomic_DNA"/>
</dbReference>
<dbReference type="PANTHER" id="PTHR47870:SF1">
    <property type="entry name" value="CYTOCHROME C-TYPE BIOGENESIS PROTEIN CCMH"/>
    <property type="match status" value="1"/>
</dbReference>
<name>A0AAN1NUG1_9GAMM</name>
<evidence type="ECO:0000256" key="7">
    <source>
        <dbReference type="RuleBase" id="RU364112"/>
    </source>
</evidence>
<feature type="transmembrane region" description="Helical" evidence="7">
    <location>
        <begin position="103"/>
        <end position="122"/>
    </location>
</feature>
<proteinExistence type="inferred from homology"/>
<dbReference type="InterPro" id="IPR038297">
    <property type="entry name" value="CcmH/CycL/NrfF/Ccl2_sf"/>
</dbReference>
<dbReference type="FunFam" id="1.10.8.640:FF:000001">
    <property type="entry name" value="Cytochrome c-type biogenesis protein"/>
    <property type="match status" value="1"/>
</dbReference>
<evidence type="ECO:0000256" key="2">
    <source>
        <dbReference type="ARBA" id="ARBA00022617"/>
    </source>
</evidence>
<keyword evidence="4 7" id="KW-0732">Signal</keyword>
<dbReference type="InterPro" id="IPR051263">
    <property type="entry name" value="C-type_cytochrome_biogenesis"/>
</dbReference>
<dbReference type="Proteomes" id="UP000241538">
    <property type="component" value="Chromosome"/>
</dbReference>
<evidence type="ECO:0000313" key="9">
    <source>
        <dbReference type="EMBL" id="AVV39325.1"/>
    </source>
</evidence>
<evidence type="ECO:0000256" key="3">
    <source>
        <dbReference type="ARBA" id="ARBA00022723"/>
    </source>
</evidence>
<dbReference type="GO" id="GO:0046872">
    <property type="term" value="F:metal ion binding"/>
    <property type="evidence" value="ECO:0007669"/>
    <property type="project" value="UniProtKB-KW"/>
</dbReference>
<reference evidence="9 11" key="1">
    <citation type="journal article" date="2018" name="Int J Genomics">
        <title>Comparative Genomics Analysis of Plasmid pPV989-94 from a Clinical Isolate of Pantoea vagans PV989.</title>
        <authorList>
            <person name="Xu L."/>
            <person name="Yin M."/>
            <person name="Zhu T."/>
            <person name="Lu J."/>
            <person name="Bao Q."/>
        </authorList>
    </citation>
    <scope>NUCLEOTIDE SEQUENCE [LARGE SCALE GENOMIC DNA]</scope>
    <source>
        <strain evidence="9 11">PV989</strain>
    </source>
</reference>
<evidence type="ECO:0000259" key="8">
    <source>
        <dbReference type="Pfam" id="PF03918"/>
    </source>
</evidence>
<dbReference type="GO" id="GO:0017004">
    <property type="term" value="P:cytochrome complex assembly"/>
    <property type="evidence" value="ECO:0007669"/>
    <property type="project" value="UniProtKB-KW"/>
</dbReference>
<feature type="domain" description="CcmH/CycL/Ccl2/NrfF N-terminal" evidence="8">
    <location>
        <begin position="8"/>
        <end position="145"/>
    </location>
</feature>
<evidence type="ECO:0000256" key="5">
    <source>
        <dbReference type="ARBA" id="ARBA00022748"/>
    </source>
</evidence>
<dbReference type="EMBL" id="RCNL01000005">
    <property type="protein sequence ID" value="TXL78065.1"/>
    <property type="molecule type" value="Genomic_DNA"/>
</dbReference>
<evidence type="ECO:0000256" key="1">
    <source>
        <dbReference type="ARBA" id="ARBA00010342"/>
    </source>
</evidence>